<organism evidence="5 6">
    <name type="scientific">Lingula anatina</name>
    <name type="common">Brachiopod</name>
    <name type="synonym">Lingula unguis</name>
    <dbReference type="NCBI Taxonomy" id="7574"/>
    <lineage>
        <taxon>Eukaryota</taxon>
        <taxon>Metazoa</taxon>
        <taxon>Spiralia</taxon>
        <taxon>Lophotrochozoa</taxon>
        <taxon>Brachiopoda</taxon>
        <taxon>Linguliformea</taxon>
        <taxon>Lingulata</taxon>
        <taxon>Lingulida</taxon>
        <taxon>Linguloidea</taxon>
        <taxon>Lingulidae</taxon>
        <taxon>Lingula</taxon>
    </lineage>
</organism>
<dbReference type="InterPro" id="IPR001611">
    <property type="entry name" value="Leu-rich_rpt"/>
</dbReference>
<dbReference type="InterPro" id="IPR050216">
    <property type="entry name" value="LRR_domain-containing"/>
</dbReference>
<proteinExistence type="predicted"/>
<sequence>MMAVVSTLISHLALDQIFFSGDIKTTTVAIAITGSLCCSIVWLIVHLLVTINPESTTFRARRKSKGDSVASFHIKRASSLQNRKNLQKQSSSQRKHLRQVLHRDSLSVICISCGLNEAHWTCRLVLCETCCLSSKYTTCDLGLADIDARVKVSNHDVKKPKEIDLSYFQLTSCPSRIGYVGAQLSVLNLSNNCLSDLPKEIGFLLGLEELYIQYNGLKELPDSIGNLSKLTELDVKHNSLTSLPDSIGNLSSLNVLNLMNNKLVSLPQTIGQLTSLEVLYASNNNLIFLPEELCDLSQLNSLHLCGNQSLSILPENMGNLVRLAECDVSDCNLIHLPNSFSKCRALVKVWCSNNRLISLPEHIGQLHQLRELHIRDNNCQHLPASMVHLDLYVFSAMHNPLYEENHKEIMQTSQKMLHPAPVATLVELAARFITIRKIPWDHENLPAILKDLLLSRRNCSMCECPVFEHFFLELKFQTISIAQRIPVHTQLCEQCFQVGRKKTKTDISPD</sequence>
<keyword evidence="3" id="KW-1133">Transmembrane helix</keyword>
<feature type="transmembrane region" description="Helical" evidence="3">
    <location>
        <begin position="30"/>
        <end position="51"/>
    </location>
</feature>
<feature type="domain" description="Disease resistance R13L4/SHOC-2-like LRR" evidence="4">
    <location>
        <begin position="183"/>
        <end position="259"/>
    </location>
</feature>
<name>A0A1S3J7C4_LINAN</name>
<reference evidence="6" key="1">
    <citation type="submission" date="2025-08" db="UniProtKB">
        <authorList>
            <consortium name="RefSeq"/>
        </authorList>
    </citation>
    <scope>IDENTIFICATION</scope>
    <source>
        <tissue evidence="6">Gonads</tissue>
    </source>
</reference>
<dbReference type="AlphaFoldDB" id="A0A1S3J7C4"/>
<evidence type="ECO:0000313" key="5">
    <source>
        <dbReference type="Proteomes" id="UP000085678"/>
    </source>
</evidence>
<dbReference type="PROSITE" id="PS51450">
    <property type="entry name" value="LRR"/>
    <property type="match status" value="2"/>
</dbReference>
<dbReference type="GeneID" id="106170714"/>
<dbReference type="PANTHER" id="PTHR48051:SF54">
    <property type="entry name" value="LEUCINE-RICH REPEAT-CONTAINING PROTEIN"/>
    <property type="match status" value="1"/>
</dbReference>
<dbReference type="Gene3D" id="3.80.10.10">
    <property type="entry name" value="Ribonuclease Inhibitor"/>
    <property type="match status" value="2"/>
</dbReference>
<keyword evidence="1" id="KW-0433">Leucine-rich repeat</keyword>
<evidence type="ECO:0000256" key="3">
    <source>
        <dbReference type="SAM" id="Phobius"/>
    </source>
</evidence>
<keyword evidence="2" id="KW-0677">Repeat</keyword>
<dbReference type="OrthoDB" id="2021138at2759"/>
<dbReference type="SMART" id="SM00364">
    <property type="entry name" value="LRR_BAC"/>
    <property type="match status" value="7"/>
</dbReference>
<dbReference type="PANTHER" id="PTHR48051">
    <property type="match status" value="1"/>
</dbReference>
<dbReference type="RefSeq" id="XP_013406141.1">
    <property type="nucleotide sequence ID" value="XM_013550687.2"/>
</dbReference>
<dbReference type="InParanoid" id="A0A1S3J7C4"/>
<dbReference type="InterPro" id="IPR003591">
    <property type="entry name" value="Leu-rich_rpt_typical-subtyp"/>
</dbReference>
<evidence type="ECO:0000256" key="1">
    <source>
        <dbReference type="ARBA" id="ARBA00022614"/>
    </source>
</evidence>
<evidence type="ECO:0000259" key="4">
    <source>
        <dbReference type="Pfam" id="PF23598"/>
    </source>
</evidence>
<dbReference type="SUPFAM" id="SSF52058">
    <property type="entry name" value="L domain-like"/>
    <property type="match status" value="1"/>
</dbReference>
<dbReference type="InterPro" id="IPR055414">
    <property type="entry name" value="LRR_R13L4/SHOC2-like"/>
</dbReference>
<dbReference type="Proteomes" id="UP000085678">
    <property type="component" value="Unplaced"/>
</dbReference>
<evidence type="ECO:0000313" key="6">
    <source>
        <dbReference type="RefSeq" id="XP_013406141.1"/>
    </source>
</evidence>
<evidence type="ECO:0000256" key="2">
    <source>
        <dbReference type="ARBA" id="ARBA00022737"/>
    </source>
</evidence>
<dbReference type="SMART" id="SM00369">
    <property type="entry name" value="LRR_TYP"/>
    <property type="match status" value="7"/>
</dbReference>
<dbReference type="STRING" id="7574.A0A1S3J7C4"/>
<dbReference type="InterPro" id="IPR032675">
    <property type="entry name" value="LRR_dom_sf"/>
</dbReference>
<protein>
    <submittedName>
        <fullName evidence="6">Leucine-rich repeat-containing protein 69 isoform X2</fullName>
    </submittedName>
</protein>
<accession>A0A1S3J7C4</accession>
<keyword evidence="3" id="KW-0472">Membrane</keyword>
<gene>
    <name evidence="6" type="primary">LOC106170714</name>
</gene>
<dbReference type="Pfam" id="PF00560">
    <property type="entry name" value="LRR_1"/>
    <property type="match status" value="1"/>
</dbReference>
<keyword evidence="3" id="KW-0812">Transmembrane</keyword>
<keyword evidence="5" id="KW-1185">Reference proteome</keyword>
<dbReference type="GO" id="GO:0005737">
    <property type="term" value="C:cytoplasm"/>
    <property type="evidence" value="ECO:0007669"/>
    <property type="project" value="TreeGrafter"/>
</dbReference>
<dbReference type="Pfam" id="PF23598">
    <property type="entry name" value="LRR_14"/>
    <property type="match status" value="1"/>
</dbReference>